<dbReference type="InterPro" id="IPR016140">
    <property type="entry name" value="Bifunc_inhib/LTP/seed_store"/>
</dbReference>
<evidence type="ECO:0000256" key="1">
    <source>
        <dbReference type="SAM" id="Phobius"/>
    </source>
</evidence>
<dbReference type="InterPro" id="IPR036312">
    <property type="entry name" value="Bifun_inhib/LTP/seed_sf"/>
</dbReference>
<reference evidence="3" key="3">
    <citation type="journal article" date="2017" name="Nature">
        <title>Genome sequence of the progenitor of the wheat D genome Aegilops tauschii.</title>
        <authorList>
            <person name="Luo M.C."/>
            <person name="Gu Y.Q."/>
            <person name="Puiu D."/>
            <person name="Wang H."/>
            <person name="Twardziok S.O."/>
            <person name="Deal K.R."/>
            <person name="Huo N."/>
            <person name="Zhu T."/>
            <person name="Wang L."/>
            <person name="Wang Y."/>
            <person name="McGuire P.E."/>
            <person name="Liu S."/>
            <person name="Long H."/>
            <person name="Ramasamy R.K."/>
            <person name="Rodriguez J.C."/>
            <person name="Van S.L."/>
            <person name="Yuan L."/>
            <person name="Wang Z."/>
            <person name="Xia Z."/>
            <person name="Xiao L."/>
            <person name="Anderson O.D."/>
            <person name="Ouyang S."/>
            <person name="Liang Y."/>
            <person name="Zimin A.V."/>
            <person name="Pertea G."/>
            <person name="Qi P."/>
            <person name="Bennetzen J.L."/>
            <person name="Dai X."/>
            <person name="Dawson M.W."/>
            <person name="Muller H.G."/>
            <person name="Kugler K."/>
            <person name="Rivarola-Duarte L."/>
            <person name="Spannagl M."/>
            <person name="Mayer K.F.X."/>
            <person name="Lu F.H."/>
            <person name="Bevan M.W."/>
            <person name="Leroy P."/>
            <person name="Li P."/>
            <person name="You F.M."/>
            <person name="Sun Q."/>
            <person name="Liu Z."/>
            <person name="Lyons E."/>
            <person name="Wicker T."/>
            <person name="Salzberg S.L."/>
            <person name="Devos K.M."/>
            <person name="Dvorak J."/>
        </authorList>
    </citation>
    <scope>NUCLEOTIDE SEQUENCE [LARGE SCALE GENOMIC DNA]</scope>
    <source>
        <strain evidence="3">cv. AL8/78</strain>
    </source>
</reference>
<keyword evidence="1" id="KW-1133">Transmembrane helix</keyword>
<evidence type="ECO:0000313" key="3">
    <source>
        <dbReference type="EnsemblPlants" id="AET4Gv20842200.1"/>
    </source>
</evidence>
<evidence type="ECO:0000313" key="4">
    <source>
        <dbReference type="Proteomes" id="UP000015105"/>
    </source>
</evidence>
<dbReference type="SUPFAM" id="SSF47699">
    <property type="entry name" value="Bifunctional inhibitor/lipid-transfer protein/seed storage 2S albumin"/>
    <property type="match status" value="1"/>
</dbReference>
<keyword evidence="1" id="KW-0812">Transmembrane</keyword>
<dbReference type="AlphaFoldDB" id="A0A453J9A9"/>
<name>A0A453J9A9_AEGTS</name>
<reference evidence="3" key="4">
    <citation type="submission" date="2019-03" db="UniProtKB">
        <authorList>
            <consortium name="EnsemblPlants"/>
        </authorList>
    </citation>
    <scope>IDENTIFICATION</scope>
</reference>
<dbReference type="EnsemblPlants" id="AET4Gv20842200.1">
    <property type="protein sequence ID" value="AET4Gv20842200.1"/>
    <property type="gene ID" value="AET4Gv20842200"/>
</dbReference>
<feature type="transmembrane region" description="Helical" evidence="1">
    <location>
        <begin position="44"/>
        <end position="61"/>
    </location>
</feature>
<keyword evidence="4" id="KW-1185">Reference proteome</keyword>
<dbReference type="Gramene" id="AET4Gv20842200.1">
    <property type="protein sequence ID" value="AET4Gv20842200.1"/>
    <property type="gene ID" value="AET4Gv20842200"/>
</dbReference>
<dbReference type="STRING" id="200361.A0A453J9A9"/>
<protein>
    <recommendedName>
        <fullName evidence="2">Bifunctional inhibitor/plant lipid transfer protein/seed storage helical domain-containing protein</fullName>
    </recommendedName>
</protein>
<reference evidence="4" key="1">
    <citation type="journal article" date="2014" name="Science">
        <title>Ancient hybridizations among the ancestral genomes of bread wheat.</title>
        <authorList>
            <consortium name="International Wheat Genome Sequencing Consortium,"/>
            <person name="Marcussen T."/>
            <person name="Sandve S.R."/>
            <person name="Heier L."/>
            <person name="Spannagl M."/>
            <person name="Pfeifer M."/>
            <person name="Jakobsen K.S."/>
            <person name="Wulff B.B."/>
            <person name="Steuernagel B."/>
            <person name="Mayer K.F."/>
            <person name="Olsen O.A."/>
        </authorList>
    </citation>
    <scope>NUCLEOTIDE SEQUENCE [LARGE SCALE GENOMIC DNA]</scope>
    <source>
        <strain evidence="4">cv. AL8/78</strain>
    </source>
</reference>
<dbReference type="InterPro" id="IPR027923">
    <property type="entry name" value="Hydrophob_seed_dom"/>
</dbReference>
<proteinExistence type="predicted"/>
<reference evidence="3" key="5">
    <citation type="journal article" date="2021" name="G3 (Bethesda)">
        <title>Aegilops tauschii genome assembly Aet v5.0 features greater sequence contiguity and improved annotation.</title>
        <authorList>
            <person name="Wang L."/>
            <person name="Zhu T."/>
            <person name="Rodriguez J.C."/>
            <person name="Deal K.R."/>
            <person name="Dubcovsky J."/>
            <person name="McGuire P.E."/>
            <person name="Lux T."/>
            <person name="Spannagl M."/>
            <person name="Mayer K.F.X."/>
            <person name="Baldrich P."/>
            <person name="Meyers B.C."/>
            <person name="Huo N."/>
            <person name="Gu Y.Q."/>
            <person name="Zhou H."/>
            <person name="Devos K.M."/>
            <person name="Bennetzen J.L."/>
            <person name="Unver T."/>
            <person name="Budak H."/>
            <person name="Gulick P.J."/>
            <person name="Galiba G."/>
            <person name="Kalapos B."/>
            <person name="Nelson D.R."/>
            <person name="Li P."/>
            <person name="You F.M."/>
            <person name="Luo M.C."/>
            <person name="Dvorak J."/>
        </authorList>
    </citation>
    <scope>NUCLEOTIDE SEQUENCE [LARGE SCALE GENOMIC DNA]</scope>
    <source>
        <strain evidence="3">cv. AL8/78</strain>
    </source>
</reference>
<keyword evidence="1" id="KW-0472">Membrane</keyword>
<organism evidence="3 4">
    <name type="scientific">Aegilops tauschii subsp. strangulata</name>
    <name type="common">Goatgrass</name>
    <dbReference type="NCBI Taxonomy" id="200361"/>
    <lineage>
        <taxon>Eukaryota</taxon>
        <taxon>Viridiplantae</taxon>
        <taxon>Streptophyta</taxon>
        <taxon>Embryophyta</taxon>
        <taxon>Tracheophyta</taxon>
        <taxon>Spermatophyta</taxon>
        <taxon>Magnoliopsida</taxon>
        <taxon>Liliopsida</taxon>
        <taxon>Poales</taxon>
        <taxon>Poaceae</taxon>
        <taxon>BOP clade</taxon>
        <taxon>Pooideae</taxon>
        <taxon>Triticodae</taxon>
        <taxon>Triticeae</taxon>
        <taxon>Triticinae</taxon>
        <taxon>Aegilops</taxon>
    </lineage>
</organism>
<dbReference type="PANTHER" id="PTHR31731">
    <property type="match status" value="1"/>
</dbReference>
<accession>A0A453J9A9</accession>
<dbReference type="SMART" id="SM00499">
    <property type="entry name" value="AAI"/>
    <property type="match status" value="1"/>
</dbReference>
<dbReference type="Gene3D" id="1.10.110.10">
    <property type="entry name" value="Plant lipid-transfer and hydrophobic proteins"/>
    <property type="match status" value="1"/>
</dbReference>
<dbReference type="CDD" id="cd01958">
    <property type="entry name" value="HPS_like"/>
    <property type="match status" value="1"/>
</dbReference>
<dbReference type="Pfam" id="PF14547">
    <property type="entry name" value="Hydrophob_seed"/>
    <property type="match status" value="1"/>
</dbReference>
<dbReference type="InterPro" id="IPR051636">
    <property type="entry name" value="Plant_LTP/defense-related"/>
</dbReference>
<evidence type="ECO:0000259" key="2">
    <source>
        <dbReference type="SMART" id="SM00499"/>
    </source>
</evidence>
<sequence>MCNRAINTTSSHSPNAQHLQALPVYCKPCFLSTKAFAMAPLTKLFLLLLGLNLMVTAVYGGCGPHCLTPTPPSPPSTNGGTCPIDTLKLGVCANVLNLVKLGLGVPPNERCCPLLAGLADLDAAVCLCTAIRAKVLGVINLNVPVDLVLLLNQCHKTCPRGFTCPL</sequence>
<feature type="domain" description="Bifunctional inhibitor/plant lipid transfer protein/seed storage helical" evidence="2">
    <location>
        <begin position="82"/>
        <end position="164"/>
    </location>
</feature>
<dbReference type="Proteomes" id="UP000015105">
    <property type="component" value="Chromosome 4D"/>
</dbReference>
<reference evidence="4" key="2">
    <citation type="journal article" date="2017" name="Nat. Plants">
        <title>The Aegilops tauschii genome reveals multiple impacts of transposons.</title>
        <authorList>
            <person name="Zhao G."/>
            <person name="Zou C."/>
            <person name="Li K."/>
            <person name="Wang K."/>
            <person name="Li T."/>
            <person name="Gao L."/>
            <person name="Zhang X."/>
            <person name="Wang H."/>
            <person name="Yang Z."/>
            <person name="Liu X."/>
            <person name="Jiang W."/>
            <person name="Mao L."/>
            <person name="Kong X."/>
            <person name="Jiao Y."/>
            <person name="Jia J."/>
        </authorList>
    </citation>
    <scope>NUCLEOTIDE SEQUENCE [LARGE SCALE GENOMIC DNA]</scope>
    <source>
        <strain evidence="4">cv. AL8/78</strain>
    </source>
</reference>